<dbReference type="Proteomes" id="UP000292052">
    <property type="component" value="Unassembled WGS sequence"/>
</dbReference>
<keyword evidence="2" id="KW-1185">Reference proteome</keyword>
<proteinExistence type="predicted"/>
<dbReference type="EMBL" id="QDEB01102326">
    <property type="protein sequence ID" value="RZC31806.1"/>
    <property type="molecule type" value="Genomic_DNA"/>
</dbReference>
<gene>
    <name evidence="1" type="ORF">BDFB_014159</name>
</gene>
<evidence type="ECO:0000313" key="1">
    <source>
        <dbReference type="EMBL" id="RZC31806.1"/>
    </source>
</evidence>
<sequence length="119" mass="13216">MSDVRTFTKCSRCSTVPEILFAGHLKRSEAVSGKRGKEKSPFNSRLRFSALCRLHAGGGKINVIVALMPPGHLRLPLWQCGCIDTQDMATHRKSPWNTAGCYWICTDPGIGDCFPRRPI</sequence>
<reference evidence="1 2" key="1">
    <citation type="submission" date="2017-03" db="EMBL/GenBank/DDBJ databases">
        <title>Genome of the blue death feigning beetle - Asbolus verrucosus.</title>
        <authorList>
            <person name="Rider S.D."/>
        </authorList>
    </citation>
    <scope>NUCLEOTIDE SEQUENCE [LARGE SCALE GENOMIC DNA]</scope>
    <source>
        <strain evidence="1">Butters</strain>
        <tissue evidence="1">Head and leg muscle</tissue>
    </source>
</reference>
<comment type="caution">
    <text evidence="1">The sequence shown here is derived from an EMBL/GenBank/DDBJ whole genome shotgun (WGS) entry which is preliminary data.</text>
</comment>
<dbReference type="AlphaFoldDB" id="A0A482VGQ9"/>
<name>A0A482VGQ9_ASBVE</name>
<evidence type="ECO:0000313" key="2">
    <source>
        <dbReference type="Proteomes" id="UP000292052"/>
    </source>
</evidence>
<protein>
    <submittedName>
        <fullName evidence="1">Uncharacterized protein</fullName>
    </submittedName>
</protein>
<organism evidence="1 2">
    <name type="scientific">Asbolus verrucosus</name>
    <name type="common">Desert ironclad beetle</name>
    <dbReference type="NCBI Taxonomy" id="1661398"/>
    <lineage>
        <taxon>Eukaryota</taxon>
        <taxon>Metazoa</taxon>
        <taxon>Ecdysozoa</taxon>
        <taxon>Arthropoda</taxon>
        <taxon>Hexapoda</taxon>
        <taxon>Insecta</taxon>
        <taxon>Pterygota</taxon>
        <taxon>Neoptera</taxon>
        <taxon>Endopterygota</taxon>
        <taxon>Coleoptera</taxon>
        <taxon>Polyphaga</taxon>
        <taxon>Cucujiformia</taxon>
        <taxon>Tenebrionidae</taxon>
        <taxon>Pimeliinae</taxon>
        <taxon>Asbolus</taxon>
    </lineage>
</organism>
<accession>A0A482VGQ9</accession>